<evidence type="ECO:0000256" key="4">
    <source>
        <dbReference type="ARBA" id="ARBA00023163"/>
    </source>
</evidence>
<sequence length="251" mass="27528">MTTRATREAVLAAAFVDIADTMVADFDVLDLLHRVARHCVNLLDASAAGMLLTDGHGSLRLLASSNEQARLVELFQLENDQHGPCVECFHRGEPVTAVGLSRWADRWPGFVREAAHQGFNTVHALPMRLRDQVIGGLNIFRVETAPLPADDLMLAQALADSATIAIVQQRAIARTEMLVEQLQGALNSRVIIEQAKGALSGTNHISVEEAFRRLRDYARAHNLLLTDVARAVVTDQSRAVEVLRFAGRPRS</sequence>
<dbReference type="Pfam" id="PF13185">
    <property type="entry name" value="GAF_2"/>
    <property type="match status" value="1"/>
</dbReference>
<evidence type="ECO:0000313" key="7">
    <source>
        <dbReference type="Proteomes" id="UP000298860"/>
    </source>
</evidence>
<dbReference type="InterPro" id="IPR005561">
    <property type="entry name" value="ANTAR"/>
</dbReference>
<dbReference type="SUPFAM" id="SSF55781">
    <property type="entry name" value="GAF domain-like"/>
    <property type="match status" value="1"/>
</dbReference>
<keyword evidence="2" id="KW-0418">Kinase</keyword>
<comment type="caution">
    <text evidence="6">The sequence shown here is derived from an EMBL/GenBank/DDBJ whole genome shotgun (WGS) entry which is preliminary data.</text>
</comment>
<dbReference type="AlphaFoldDB" id="A0A4D4J9S2"/>
<evidence type="ECO:0000256" key="1">
    <source>
        <dbReference type="ARBA" id="ARBA00022679"/>
    </source>
</evidence>
<proteinExistence type="predicted"/>
<dbReference type="Pfam" id="PF03861">
    <property type="entry name" value="ANTAR"/>
    <property type="match status" value="1"/>
</dbReference>
<dbReference type="PIRSF" id="PIRSF036625">
    <property type="entry name" value="GAF_ANTAR"/>
    <property type="match status" value="1"/>
</dbReference>
<name>A0A4D4J9S2_9PSEU</name>
<dbReference type="Gene3D" id="1.10.10.10">
    <property type="entry name" value="Winged helix-like DNA-binding domain superfamily/Winged helix DNA-binding domain"/>
    <property type="match status" value="1"/>
</dbReference>
<gene>
    <name evidence="6" type="ORF">GTS_36650</name>
</gene>
<dbReference type="InterPro" id="IPR012074">
    <property type="entry name" value="GAF_ANTAR"/>
</dbReference>
<keyword evidence="4" id="KW-0804">Transcription</keyword>
<organism evidence="6 7">
    <name type="scientific">Gandjariella thermophila</name>
    <dbReference type="NCBI Taxonomy" id="1931992"/>
    <lineage>
        <taxon>Bacteria</taxon>
        <taxon>Bacillati</taxon>
        <taxon>Actinomycetota</taxon>
        <taxon>Actinomycetes</taxon>
        <taxon>Pseudonocardiales</taxon>
        <taxon>Pseudonocardiaceae</taxon>
        <taxon>Gandjariella</taxon>
    </lineage>
</organism>
<dbReference type="GO" id="GO:0016301">
    <property type="term" value="F:kinase activity"/>
    <property type="evidence" value="ECO:0007669"/>
    <property type="project" value="UniProtKB-KW"/>
</dbReference>
<evidence type="ECO:0000313" key="6">
    <source>
        <dbReference type="EMBL" id="GDY32032.1"/>
    </source>
</evidence>
<dbReference type="SUPFAM" id="SSF52172">
    <property type="entry name" value="CheY-like"/>
    <property type="match status" value="1"/>
</dbReference>
<keyword evidence="1" id="KW-0808">Transferase</keyword>
<dbReference type="RefSeq" id="WP_137815073.1">
    <property type="nucleotide sequence ID" value="NZ_BJFL01000020.1"/>
</dbReference>
<dbReference type="Proteomes" id="UP000298860">
    <property type="component" value="Unassembled WGS sequence"/>
</dbReference>
<evidence type="ECO:0000256" key="2">
    <source>
        <dbReference type="ARBA" id="ARBA00022777"/>
    </source>
</evidence>
<evidence type="ECO:0000256" key="3">
    <source>
        <dbReference type="ARBA" id="ARBA00023015"/>
    </source>
</evidence>
<keyword evidence="3" id="KW-0805">Transcription regulation</keyword>
<dbReference type="InterPro" id="IPR011006">
    <property type="entry name" value="CheY-like_superfamily"/>
</dbReference>
<reference evidence="7" key="1">
    <citation type="submission" date="2019-04" db="EMBL/GenBank/DDBJ databases">
        <title>Draft genome sequence of Pseudonocardiaceae bacterium SL3-2-4.</title>
        <authorList>
            <person name="Ningsih F."/>
            <person name="Yokota A."/>
            <person name="Sakai Y."/>
            <person name="Nanatani K."/>
            <person name="Yabe S."/>
            <person name="Oetari A."/>
            <person name="Sjamsuridzal W."/>
        </authorList>
    </citation>
    <scope>NUCLEOTIDE SEQUENCE [LARGE SCALE GENOMIC DNA]</scope>
    <source>
        <strain evidence="7">SL3-2-4</strain>
    </source>
</reference>
<dbReference type="OrthoDB" id="3683444at2"/>
<dbReference type="InterPro" id="IPR036388">
    <property type="entry name" value="WH-like_DNA-bd_sf"/>
</dbReference>
<dbReference type="GO" id="GO:0003723">
    <property type="term" value="F:RNA binding"/>
    <property type="evidence" value="ECO:0007669"/>
    <property type="project" value="InterPro"/>
</dbReference>
<dbReference type="SMART" id="SM00065">
    <property type="entry name" value="GAF"/>
    <property type="match status" value="1"/>
</dbReference>
<evidence type="ECO:0000259" key="5">
    <source>
        <dbReference type="PROSITE" id="PS50921"/>
    </source>
</evidence>
<dbReference type="EMBL" id="BJFL01000020">
    <property type="protein sequence ID" value="GDY32032.1"/>
    <property type="molecule type" value="Genomic_DNA"/>
</dbReference>
<dbReference type="InterPro" id="IPR029016">
    <property type="entry name" value="GAF-like_dom_sf"/>
</dbReference>
<keyword evidence="7" id="KW-1185">Reference proteome</keyword>
<dbReference type="SMART" id="SM01012">
    <property type="entry name" value="ANTAR"/>
    <property type="match status" value="1"/>
</dbReference>
<protein>
    <submittedName>
        <fullName evidence="6">Transcriptional regulator</fullName>
    </submittedName>
</protein>
<dbReference type="InterPro" id="IPR003018">
    <property type="entry name" value="GAF"/>
</dbReference>
<accession>A0A4D4J9S2</accession>
<dbReference type="Gene3D" id="3.30.450.40">
    <property type="match status" value="1"/>
</dbReference>
<dbReference type="PROSITE" id="PS50921">
    <property type="entry name" value="ANTAR"/>
    <property type="match status" value="1"/>
</dbReference>
<feature type="domain" description="ANTAR" evidence="5">
    <location>
        <begin position="172"/>
        <end position="233"/>
    </location>
</feature>